<dbReference type="InterPro" id="IPR010982">
    <property type="entry name" value="Lambda_DNA-bd_dom_sf"/>
</dbReference>
<dbReference type="Gene3D" id="1.10.260.40">
    <property type="entry name" value="lambda repressor-like DNA-binding domains"/>
    <property type="match status" value="1"/>
</dbReference>
<reference evidence="2 3" key="1">
    <citation type="submission" date="2017-07" db="EMBL/GenBank/DDBJ databases">
        <title>Complete Genome Sequence of the cosmetic ferment Vitreoscilla filiformis (ATCC15551).</title>
        <authorList>
            <person name="Contreras S."/>
            <person name="Sagory-Zalkind P."/>
            <person name="Blanquart H."/>
            <person name="Iltis A."/>
            <person name="Morand S.C."/>
        </authorList>
    </citation>
    <scope>NUCLEOTIDE SEQUENCE [LARGE SCALE GENOMIC DNA]</scope>
    <source>
        <strain evidence="2 3">ATCC 15551</strain>
    </source>
</reference>
<dbReference type="Proteomes" id="UP000199729">
    <property type="component" value="Chromosome"/>
</dbReference>
<dbReference type="AlphaFoldDB" id="A0A221KA19"/>
<dbReference type="PROSITE" id="PS50943">
    <property type="entry name" value="HTH_CROC1"/>
    <property type="match status" value="1"/>
</dbReference>
<organism evidence="2 3">
    <name type="scientific">Vitreoscilla filiformis</name>
    <dbReference type="NCBI Taxonomy" id="63"/>
    <lineage>
        <taxon>Bacteria</taxon>
        <taxon>Pseudomonadati</taxon>
        <taxon>Pseudomonadota</taxon>
        <taxon>Betaproteobacteria</taxon>
        <taxon>Neisseriales</taxon>
        <taxon>Neisseriaceae</taxon>
        <taxon>Vitreoscilla</taxon>
    </lineage>
</organism>
<keyword evidence="2" id="KW-0238">DNA-binding</keyword>
<dbReference type="GO" id="GO:0003677">
    <property type="term" value="F:DNA binding"/>
    <property type="evidence" value="ECO:0007669"/>
    <property type="project" value="UniProtKB-KW"/>
</dbReference>
<dbReference type="InterPro" id="IPR001387">
    <property type="entry name" value="Cro/C1-type_HTH"/>
</dbReference>
<feature type="domain" description="HTH cro/C1-type" evidence="1">
    <location>
        <begin position="56"/>
        <end position="90"/>
    </location>
</feature>
<sequence>MNSKFMPNAQWLNYLFMSEKTEFAQWLRDAMTQAGYATRPSVLEREFNTRYWGKPVTLQAVSRWLNGQALPAQDKLQTLAEWLKVEPQVLRFGPQVALSVQAHRQRWEEKLTYQERETVDAYLQLPAPQRKVVREVILTFAKVHGGEGKKPGASTNDN</sequence>
<accession>A0A221KA19</accession>
<dbReference type="CDD" id="cd00093">
    <property type="entry name" value="HTH_XRE"/>
    <property type="match status" value="1"/>
</dbReference>
<dbReference type="KEGG" id="vff:VITFI_CDS0085"/>
<dbReference type="EMBL" id="CP022423">
    <property type="protein sequence ID" value="ASM75864.1"/>
    <property type="molecule type" value="Genomic_DNA"/>
</dbReference>
<name>A0A221KA19_VITFI</name>
<evidence type="ECO:0000313" key="3">
    <source>
        <dbReference type="Proteomes" id="UP000199729"/>
    </source>
</evidence>
<proteinExistence type="predicted"/>
<keyword evidence="3" id="KW-1185">Reference proteome</keyword>
<gene>
    <name evidence="2" type="ORF">VITFI_CDS0085</name>
</gene>
<evidence type="ECO:0000259" key="1">
    <source>
        <dbReference type="PROSITE" id="PS50943"/>
    </source>
</evidence>
<protein>
    <submittedName>
        <fullName evidence="2">DNA-binding protein</fullName>
    </submittedName>
</protein>
<evidence type="ECO:0000313" key="2">
    <source>
        <dbReference type="EMBL" id="ASM75864.1"/>
    </source>
</evidence>